<sequence>MVMKGYGRHPFEKPSKTDEQKRKDGVGEDWPASFRKTEQDRRTKAERWGWRGRWWNKTIPTNHESVKIASGYGRHPFEKPSKTDEQKRKDGVGEDDEGLWPASFRKTEQDRRTKAERWGWRGRWWNKTIPTNHESVKIASVSGDHQLKRAKTGLLK</sequence>
<name>A0AAW1JIC8_POPJA</name>
<accession>A0AAW1JIC8</accession>
<reference evidence="2 3" key="1">
    <citation type="journal article" date="2024" name="BMC Genomics">
        <title>De novo assembly and annotation of Popillia japonica's genome with initial clues to its potential as an invasive pest.</title>
        <authorList>
            <person name="Cucini C."/>
            <person name="Boschi S."/>
            <person name="Funari R."/>
            <person name="Cardaioli E."/>
            <person name="Iannotti N."/>
            <person name="Marturano G."/>
            <person name="Paoli F."/>
            <person name="Bruttini M."/>
            <person name="Carapelli A."/>
            <person name="Frati F."/>
            <person name="Nardi F."/>
        </authorList>
    </citation>
    <scope>NUCLEOTIDE SEQUENCE [LARGE SCALE GENOMIC DNA]</scope>
    <source>
        <strain evidence="2">DMR45628</strain>
    </source>
</reference>
<feature type="region of interest" description="Disordered" evidence="1">
    <location>
        <begin position="1"/>
        <end position="43"/>
    </location>
</feature>
<keyword evidence="3" id="KW-1185">Reference proteome</keyword>
<protein>
    <submittedName>
        <fullName evidence="2">Uncharacterized protein</fullName>
    </submittedName>
</protein>
<feature type="compositionally biased region" description="Basic and acidic residues" evidence="1">
    <location>
        <begin position="75"/>
        <end position="92"/>
    </location>
</feature>
<evidence type="ECO:0000313" key="3">
    <source>
        <dbReference type="Proteomes" id="UP001458880"/>
    </source>
</evidence>
<proteinExistence type="predicted"/>
<feature type="compositionally biased region" description="Basic and acidic residues" evidence="1">
    <location>
        <begin position="9"/>
        <end position="26"/>
    </location>
</feature>
<comment type="caution">
    <text evidence="2">The sequence shown here is derived from an EMBL/GenBank/DDBJ whole genome shotgun (WGS) entry which is preliminary data.</text>
</comment>
<dbReference type="AlphaFoldDB" id="A0AAW1JIC8"/>
<organism evidence="2 3">
    <name type="scientific">Popillia japonica</name>
    <name type="common">Japanese beetle</name>
    <dbReference type="NCBI Taxonomy" id="7064"/>
    <lineage>
        <taxon>Eukaryota</taxon>
        <taxon>Metazoa</taxon>
        <taxon>Ecdysozoa</taxon>
        <taxon>Arthropoda</taxon>
        <taxon>Hexapoda</taxon>
        <taxon>Insecta</taxon>
        <taxon>Pterygota</taxon>
        <taxon>Neoptera</taxon>
        <taxon>Endopterygota</taxon>
        <taxon>Coleoptera</taxon>
        <taxon>Polyphaga</taxon>
        <taxon>Scarabaeiformia</taxon>
        <taxon>Scarabaeidae</taxon>
        <taxon>Rutelinae</taxon>
        <taxon>Popillia</taxon>
    </lineage>
</organism>
<dbReference type="EMBL" id="JASPKY010000367">
    <property type="protein sequence ID" value="KAK9703544.1"/>
    <property type="molecule type" value="Genomic_DNA"/>
</dbReference>
<evidence type="ECO:0000313" key="2">
    <source>
        <dbReference type="EMBL" id="KAK9703544.1"/>
    </source>
</evidence>
<dbReference type="Proteomes" id="UP001458880">
    <property type="component" value="Unassembled WGS sequence"/>
</dbReference>
<gene>
    <name evidence="2" type="ORF">QE152_g29277</name>
</gene>
<evidence type="ECO:0000256" key="1">
    <source>
        <dbReference type="SAM" id="MobiDB-lite"/>
    </source>
</evidence>
<feature type="region of interest" description="Disordered" evidence="1">
    <location>
        <begin position="66"/>
        <end position="112"/>
    </location>
</feature>